<feature type="transmembrane region" description="Helical" evidence="7">
    <location>
        <begin position="12"/>
        <end position="33"/>
    </location>
</feature>
<feature type="transmembrane region" description="Helical" evidence="7">
    <location>
        <begin position="69"/>
        <end position="89"/>
    </location>
</feature>
<proteinExistence type="inferred from homology"/>
<keyword evidence="3" id="KW-0813">Transport</keyword>
<comment type="similarity">
    <text evidence="2">Belongs to the nucleobase:cation symporter-2 (NCS2) (TC 2.A.40) family.</text>
</comment>
<evidence type="ECO:0000256" key="6">
    <source>
        <dbReference type="ARBA" id="ARBA00023136"/>
    </source>
</evidence>
<dbReference type="Proteomes" id="UP000262939">
    <property type="component" value="Unassembled WGS sequence"/>
</dbReference>
<keyword evidence="5 7" id="KW-1133">Transmembrane helix</keyword>
<keyword evidence="6 7" id="KW-0472">Membrane</keyword>
<sequence>MKTLLAGIQWTAFMIASSIVAPIAVASLFGLSGGDAADFVQRTMFVLGLAGLLQILAGHRLPVNEGPAGLWWGVFALYAGLSTTLFDSAAETLKALQGALIVSGVIFVLLSAAGLIEKISRLFSPVVTGAYLLLLVLQLSKSFLIGMLGIGYTGSTVDLKIAGLSVAAVLCTFYFTRHRHPFIRQFGVLISIAAGWILFAVFGEAKPVAIEYGTIISLPKLFAYGAPIFDAGMTMTAVFVTMLLLTNMIASIRVVESVINQQKKEVKANLKAGGFVTGINQVIGGAFGAIGPVPISGAAGFISATGISARIPFIVGSLLVIISSCFPPVMGFFASIPVPVGYAVMFAVFTTMIGIAFSEIEREADTARIRTVLGVSLISGVGLMFVPPESFDGQPPIIVSLFNNGLIFGSIVAIIADRYTRHRSAKKEKASEEDMAV</sequence>
<evidence type="ECO:0000256" key="4">
    <source>
        <dbReference type="ARBA" id="ARBA00022692"/>
    </source>
</evidence>
<evidence type="ECO:0000256" key="2">
    <source>
        <dbReference type="ARBA" id="ARBA00008821"/>
    </source>
</evidence>
<accession>A0A372L7J4</accession>
<feature type="transmembrane region" description="Helical" evidence="7">
    <location>
        <begin position="157"/>
        <end position="175"/>
    </location>
</feature>
<evidence type="ECO:0000256" key="7">
    <source>
        <dbReference type="SAM" id="Phobius"/>
    </source>
</evidence>
<dbReference type="RefSeq" id="WP_117324539.1">
    <property type="nucleotide sequence ID" value="NZ_QVTD01000024.1"/>
</dbReference>
<feature type="transmembrane region" description="Helical" evidence="7">
    <location>
        <begin position="128"/>
        <end position="151"/>
    </location>
</feature>
<feature type="transmembrane region" description="Helical" evidence="7">
    <location>
        <begin position="340"/>
        <end position="357"/>
    </location>
</feature>
<comment type="subcellular location">
    <subcellularLocation>
        <location evidence="1">Membrane</location>
        <topology evidence="1">Multi-pass membrane protein</topology>
    </subcellularLocation>
</comment>
<dbReference type="InterPro" id="IPR006043">
    <property type="entry name" value="NCS2"/>
</dbReference>
<organism evidence="8 9">
    <name type="scientific">Peribacillus glennii</name>
    <dbReference type="NCBI Taxonomy" id="2303991"/>
    <lineage>
        <taxon>Bacteria</taxon>
        <taxon>Bacillati</taxon>
        <taxon>Bacillota</taxon>
        <taxon>Bacilli</taxon>
        <taxon>Bacillales</taxon>
        <taxon>Bacillaceae</taxon>
        <taxon>Peribacillus</taxon>
    </lineage>
</organism>
<reference evidence="8 9" key="1">
    <citation type="submission" date="2018-08" db="EMBL/GenBank/DDBJ databases">
        <title>Bacillus chawlae sp. nov., Bacillus glennii sp. nov., and Bacillus saganii sp. nov. Isolated from the Vehicle Assembly Building at Kennedy Space Center where the Viking Spacecraft were Assembled.</title>
        <authorList>
            <person name="Seuylemezian A."/>
            <person name="Vaishampayan P."/>
        </authorList>
    </citation>
    <scope>NUCLEOTIDE SEQUENCE [LARGE SCALE GENOMIC DNA]</scope>
    <source>
        <strain evidence="8 9">V44-8</strain>
    </source>
</reference>
<evidence type="ECO:0000313" key="8">
    <source>
        <dbReference type="EMBL" id="RFU60589.1"/>
    </source>
</evidence>
<feature type="transmembrane region" description="Helical" evidence="7">
    <location>
        <begin position="182"/>
        <end position="202"/>
    </location>
</feature>
<keyword evidence="4 7" id="KW-0812">Transmembrane</keyword>
<evidence type="ECO:0000256" key="1">
    <source>
        <dbReference type="ARBA" id="ARBA00004141"/>
    </source>
</evidence>
<gene>
    <name evidence="8" type="ORF">D0466_21285</name>
</gene>
<dbReference type="PANTHER" id="PTHR42810:SF1">
    <property type="entry name" value="PURINE PERMEASE YWDJ-RELATED"/>
    <property type="match status" value="1"/>
</dbReference>
<comment type="caution">
    <text evidence="8">The sequence shown here is derived from an EMBL/GenBank/DDBJ whole genome shotgun (WGS) entry which is preliminary data.</text>
</comment>
<dbReference type="Pfam" id="PF00860">
    <property type="entry name" value="Xan_ur_permease"/>
    <property type="match status" value="1"/>
</dbReference>
<dbReference type="OrthoDB" id="5597247at2"/>
<feature type="transmembrane region" description="Helical" evidence="7">
    <location>
        <begin position="398"/>
        <end position="416"/>
    </location>
</feature>
<dbReference type="GO" id="GO:0042907">
    <property type="term" value="F:xanthine transmembrane transporter activity"/>
    <property type="evidence" value="ECO:0007669"/>
    <property type="project" value="TreeGrafter"/>
</dbReference>
<protein>
    <submittedName>
        <fullName evidence="8">Purine permease</fullName>
    </submittedName>
</protein>
<feature type="transmembrane region" description="Helical" evidence="7">
    <location>
        <begin position="222"/>
        <end position="245"/>
    </location>
</feature>
<feature type="transmembrane region" description="Helical" evidence="7">
    <location>
        <begin position="311"/>
        <end position="334"/>
    </location>
</feature>
<keyword evidence="9" id="KW-1185">Reference proteome</keyword>
<evidence type="ECO:0000256" key="3">
    <source>
        <dbReference type="ARBA" id="ARBA00022448"/>
    </source>
</evidence>
<evidence type="ECO:0000313" key="9">
    <source>
        <dbReference type="Proteomes" id="UP000262939"/>
    </source>
</evidence>
<dbReference type="GO" id="GO:0005886">
    <property type="term" value="C:plasma membrane"/>
    <property type="evidence" value="ECO:0007669"/>
    <property type="project" value="TreeGrafter"/>
</dbReference>
<name>A0A372L7J4_9BACI</name>
<feature type="transmembrane region" description="Helical" evidence="7">
    <location>
        <begin position="369"/>
        <end position="386"/>
    </location>
</feature>
<feature type="transmembrane region" description="Helical" evidence="7">
    <location>
        <begin position="95"/>
        <end position="116"/>
    </location>
</feature>
<feature type="transmembrane region" description="Helical" evidence="7">
    <location>
        <begin position="39"/>
        <end position="57"/>
    </location>
</feature>
<dbReference type="NCBIfam" id="NF037981">
    <property type="entry name" value="NCS2_1"/>
    <property type="match status" value="1"/>
</dbReference>
<dbReference type="AlphaFoldDB" id="A0A372L7J4"/>
<dbReference type="EMBL" id="QVTD01000024">
    <property type="protein sequence ID" value="RFU60589.1"/>
    <property type="molecule type" value="Genomic_DNA"/>
</dbReference>
<dbReference type="PANTHER" id="PTHR42810">
    <property type="entry name" value="PURINE PERMEASE C1399.01C-RELATED"/>
    <property type="match status" value="1"/>
</dbReference>
<evidence type="ECO:0000256" key="5">
    <source>
        <dbReference type="ARBA" id="ARBA00022989"/>
    </source>
</evidence>